<dbReference type="HOGENOM" id="CLU_2642328_0_0_1"/>
<dbReference type="AlphaFoldDB" id="A0A0E0MBZ5"/>
<evidence type="ECO:0000256" key="1">
    <source>
        <dbReference type="SAM" id="MobiDB-lite"/>
    </source>
</evidence>
<dbReference type="EnsemblPlants" id="OPUNC11G01520.1">
    <property type="protein sequence ID" value="OPUNC11G01520.1"/>
    <property type="gene ID" value="OPUNC11G01520"/>
</dbReference>
<dbReference type="STRING" id="4537.A0A0E0MBZ5"/>
<accession>A0A0E0MBZ5</accession>
<feature type="compositionally biased region" description="Basic and acidic residues" evidence="1">
    <location>
        <begin position="61"/>
        <end position="77"/>
    </location>
</feature>
<reference evidence="2" key="2">
    <citation type="submission" date="2018-05" db="EMBL/GenBank/DDBJ databases">
        <title>OpunRS2 (Oryza punctata Reference Sequence Version 2).</title>
        <authorList>
            <person name="Zhang J."/>
            <person name="Kudrna D."/>
            <person name="Lee S."/>
            <person name="Talag J."/>
            <person name="Welchert J."/>
            <person name="Wing R.A."/>
        </authorList>
    </citation>
    <scope>NUCLEOTIDE SEQUENCE [LARGE SCALE GENOMIC DNA]</scope>
</reference>
<name>A0A0E0MBZ5_ORYPU</name>
<proteinExistence type="predicted"/>
<feature type="compositionally biased region" description="Basic and acidic residues" evidence="1">
    <location>
        <begin position="22"/>
        <end position="32"/>
    </location>
</feature>
<keyword evidence="3" id="KW-1185">Reference proteome</keyword>
<dbReference type="Gramene" id="OPUNC11G01520.1">
    <property type="protein sequence ID" value="OPUNC11G01520.1"/>
    <property type="gene ID" value="OPUNC11G01520"/>
</dbReference>
<feature type="region of interest" description="Disordered" evidence="1">
    <location>
        <begin position="1"/>
        <end position="77"/>
    </location>
</feature>
<evidence type="ECO:0000313" key="2">
    <source>
        <dbReference type="EnsemblPlants" id="OPUNC11G01520.1"/>
    </source>
</evidence>
<sequence>MQLSHKKMAPALKENNGTIGKKARDGSMKKSFEANVLKSAKRKYAGASVGKSKATSTSHNSTKEKDHALQRAKEFKT</sequence>
<dbReference type="Proteomes" id="UP000026962">
    <property type="component" value="Chromosome 11"/>
</dbReference>
<organism evidence="2">
    <name type="scientific">Oryza punctata</name>
    <name type="common">Red rice</name>
    <dbReference type="NCBI Taxonomy" id="4537"/>
    <lineage>
        <taxon>Eukaryota</taxon>
        <taxon>Viridiplantae</taxon>
        <taxon>Streptophyta</taxon>
        <taxon>Embryophyta</taxon>
        <taxon>Tracheophyta</taxon>
        <taxon>Spermatophyta</taxon>
        <taxon>Magnoliopsida</taxon>
        <taxon>Liliopsida</taxon>
        <taxon>Poales</taxon>
        <taxon>Poaceae</taxon>
        <taxon>BOP clade</taxon>
        <taxon>Oryzoideae</taxon>
        <taxon>Oryzeae</taxon>
        <taxon>Oryzinae</taxon>
        <taxon>Oryza</taxon>
    </lineage>
</organism>
<protein>
    <submittedName>
        <fullName evidence="2">Uncharacterized protein</fullName>
    </submittedName>
</protein>
<reference evidence="2" key="1">
    <citation type="submission" date="2015-04" db="UniProtKB">
        <authorList>
            <consortium name="EnsemblPlants"/>
        </authorList>
    </citation>
    <scope>IDENTIFICATION</scope>
</reference>
<evidence type="ECO:0000313" key="3">
    <source>
        <dbReference type="Proteomes" id="UP000026962"/>
    </source>
</evidence>